<evidence type="ECO:0000313" key="1">
    <source>
        <dbReference type="EMBL" id="MCX2524056.1"/>
    </source>
</evidence>
<name>A0AA41ZG83_9GAMM</name>
<dbReference type="RefSeq" id="WP_265896022.1">
    <property type="nucleotide sequence ID" value="NZ_JAMLJK010000001.1"/>
</dbReference>
<accession>A0AA41ZG83</accession>
<reference evidence="1" key="1">
    <citation type="submission" date="2022-11" db="EMBL/GenBank/DDBJ databases">
        <title>Larsenimonas rhizosphaerae sp. nov., isolated from a tidal mudflat.</title>
        <authorList>
            <person name="Lee S.D."/>
            <person name="Kim I.S."/>
        </authorList>
    </citation>
    <scope>NUCLEOTIDE SEQUENCE</scope>
    <source>
        <strain evidence="1">GH2-1</strain>
    </source>
</reference>
<dbReference type="AlphaFoldDB" id="A0AA41ZG83"/>
<sequence>MSASSAAYAGQGDRTSDEGGFWGWLFGGHHQSHSSGGSDMC</sequence>
<dbReference type="EMBL" id="JAPIVE010000002">
    <property type="protein sequence ID" value="MCX2524056.1"/>
    <property type="molecule type" value="Genomic_DNA"/>
</dbReference>
<keyword evidence="2" id="KW-1185">Reference proteome</keyword>
<proteinExistence type="predicted"/>
<protein>
    <submittedName>
        <fullName evidence="1">Uncharacterized protein</fullName>
    </submittedName>
</protein>
<organism evidence="1 2">
    <name type="scientific">Larsenimonas rhizosphaerae</name>
    <dbReference type="NCBI Taxonomy" id="2944682"/>
    <lineage>
        <taxon>Bacteria</taxon>
        <taxon>Pseudomonadati</taxon>
        <taxon>Pseudomonadota</taxon>
        <taxon>Gammaproteobacteria</taxon>
        <taxon>Oceanospirillales</taxon>
        <taxon>Halomonadaceae</taxon>
        <taxon>Larsenimonas</taxon>
    </lineage>
</organism>
<evidence type="ECO:0000313" key="2">
    <source>
        <dbReference type="Proteomes" id="UP001165678"/>
    </source>
</evidence>
<comment type="caution">
    <text evidence="1">The sequence shown here is derived from an EMBL/GenBank/DDBJ whole genome shotgun (WGS) entry which is preliminary data.</text>
</comment>
<dbReference type="Proteomes" id="UP001165678">
    <property type="component" value="Unassembled WGS sequence"/>
</dbReference>
<gene>
    <name evidence="1" type="ORF">OQ287_07380</name>
</gene>